<feature type="non-terminal residue" evidence="1">
    <location>
        <position position="136"/>
    </location>
</feature>
<organism evidence="1 2">
    <name type="scientific">Modicella reniformis</name>
    <dbReference type="NCBI Taxonomy" id="1440133"/>
    <lineage>
        <taxon>Eukaryota</taxon>
        <taxon>Fungi</taxon>
        <taxon>Fungi incertae sedis</taxon>
        <taxon>Mucoromycota</taxon>
        <taxon>Mortierellomycotina</taxon>
        <taxon>Mortierellomycetes</taxon>
        <taxon>Mortierellales</taxon>
        <taxon>Mortierellaceae</taxon>
        <taxon>Modicella</taxon>
    </lineage>
</organism>
<dbReference type="SUPFAM" id="SSF81383">
    <property type="entry name" value="F-box domain"/>
    <property type="match status" value="1"/>
</dbReference>
<name>A0A9P6LWL4_9FUNG</name>
<dbReference type="AlphaFoldDB" id="A0A9P6LWL4"/>
<reference evidence="1" key="1">
    <citation type="journal article" date="2020" name="Fungal Divers.">
        <title>Resolving the Mortierellaceae phylogeny through synthesis of multi-gene phylogenetics and phylogenomics.</title>
        <authorList>
            <person name="Vandepol N."/>
            <person name="Liber J."/>
            <person name="Desiro A."/>
            <person name="Na H."/>
            <person name="Kennedy M."/>
            <person name="Barry K."/>
            <person name="Grigoriev I.V."/>
            <person name="Miller A.N."/>
            <person name="O'Donnell K."/>
            <person name="Stajich J.E."/>
            <person name="Bonito G."/>
        </authorList>
    </citation>
    <scope>NUCLEOTIDE SEQUENCE</scope>
    <source>
        <strain evidence="1">MES-2147</strain>
    </source>
</reference>
<evidence type="ECO:0000313" key="2">
    <source>
        <dbReference type="Proteomes" id="UP000749646"/>
    </source>
</evidence>
<dbReference type="InterPro" id="IPR036047">
    <property type="entry name" value="F-box-like_dom_sf"/>
</dbReference>
<evidence type="ECO:0000313" key="1">
    <source>
        <dbReference type="EMBL" id="KAF9947715.1"/>
    </source>
</evidence>
<gene>
    <name evidence="1" type="ORF">BGZ65_008592</name>
</gene>
<dbReference type="EMBL" id="JAAAHW010007524">
    <property type="protein sequence ID" value="KAF9947715.1"/>
    <property type="molecule type" value="Genomic_DNA"/>
</dbReference>
<dbReference type="Proteomes" id="UP000749646">
    <property type="component" value="Unassembled WGS sequence"/>
</dbReference>
<protein>
    <recommendedName>
        <fullName evidence="3">F-box domain-containing protein</fullName>
    </recommendedName>
</protein>
<accession>A0A9P6LWL4</accession>
<dbReference type="Gene3D" id="1.20.1280.50">
    <property type="match status" value="1"/>
</dbReference>
<dbReference type="OrthoDB" id="2447374at2759"/>
<sequence>MTAPRKPSPLEIPEVLEVIFTHLSLHSVRIYASLVCRLWHEVAAPTLRSRPLVWQRHSDDGSMQPALRKRLQETKSLTIKKPNNLRSFPGRYNSMTIRDETPSWFQLIKQLTALSEAHQLQITDLTISQHFERDRQ</sequence>
<proteinExistence type="predicted"/>
<evidence type="ECO:0008006" key="3">
    <source>
        <dbReference type="Google" id="ProtNLM"/>
    </source>
</evidence>
<keyword evidence="2" id="KW-1185">Reference proteome</keyword>
<comment type="caution">
    <text evidence="1">The sequence shown here is derived from an EMBL/GenBank/DDBJ whole genome shotgun (WGS) entry which is preliminary data.</text>
</comment>